<comment type="caution">
    <text evidence="13">The sequence shown here is derived from an EMBL/GenBank/DDBJ whole genome shotgun (WGS) entry which is preliminary data.</text>
</comment>
<keyword evidence="3 11" id="KW-0415">Karyogamy</keyword>
<evidence type="ECO:0000256" key="2">
    <source>
        <dbReference type="ARBA" id="ARBA00010473"/>
    </source>
</evidence>
<evidence type="ECO:0000313" key="13">
    <source>
        <dbReference type="EMBL" id="KAK1590583.1"/>
    </source>
</evidence>
<dbReference type="GO" id="GO:0000742">
    <property type="term" value="P:karyogamy involved in conjugation with cellular fusion"/>
    <property type="evidence" value="ECO:0007669"/>
    <property type="project" value="UniProtKB-UniRule"/>
</dbReference>
<dbReference type="GO" id="GO:0005789">
    <property type="term" value="C:endoplasmic reticulum membrane"/>
    <property type="evidence" value="ECO:0007669"/>
    <property type="project" value="UniProtKB-SubCell"/>
</dbReference>
<dbReference type="GeneID" id="85435801"/>
<organism evidence="13 14">
    <name type="scientific">Colletotrichum navitas</name>
    <dbReference type="NCBI Taxonomy" id="681940"/>
    <lineage>
        <taxon>Eukaryota</taxon>
        <taxon>Fungi</taxon>
        <taxon>Dikarya</taxon>
        <taxon>Ascomycota</taxon>
        <taxon>Pezizomycotina</taxon>
        <taxon>Sordariomycetes</taxon>
        <taxon>Hypocreomycetidae</taxon>
        <taxon>Glomerellales</taxon>
        <taxon>Glomerellaceae</taxon>
        <taxon>Colletotrichum</taxon>
        <taxon>Colletotrichum graminicola species complex</taxon>
    </lineage>
</organism>
<sequence>MMCRSVLLILLGSLMTLSCIENVGAFSWGGNGGRSTLLQASEERIVNPSISTQDKSRLPNVYAVAMQELQELESEPLCHRIAASLLVNNCQLLDGKDDATILTDSGRQVRDFVDSYAASLAICDLERGSFAIPSSCAPFRERSLVNIPDSSIPRLHASPQQIDSCLSGLAKSDSAWNTWVSYRHKALRFCEAARADNEKAQSIRLHQRLTEVLSKLSEGVEQELEAHLRTINIRATEATDHLRHMIPDIEQLRHNLQDLDRTISEDMIQISQESKSMMRDGLEDAQNLRQLLGVLLRTVMSNNAEVAASQEMALATIREHANSEFSVVMSTIATAAASSASLRSLMELSHVRVVELADRQEHLEKGMMRLLDITEELSSRYESHTEKLGMAQQISADLLETLDDMAMSTSGFRNSLGHGASWISWMPYVICPAASLLMGSYGLPPSAIRNIGLIVLGEMAGFVISHAQNFTLGVLKISRPELPPFIDKNTTIAFRPAENDILHSLPLNMRKTS</sequence>
<gene>
    <name evidence="13" type="ORF">LY79DRAFT_214242</name>
</gene>
<keyword evidence="14" id="KW-1185">Reference proteome</keyword>
<comment type="subcellular location">
    <subcellularLocation>
        <location evidence="11">Endoplasmic reticulum membrane</location>
    </subcellularLocation>
    <subcellularLocation>
        <location evidence="11">Nucleus membrane</location>
    </subcellularLocation>
</comment>
<evidence type="ECO:0000256" key="12">
    <source>
        <dbReference type="SAM" id="SignalP"/>
    </source>
</evidence>
<name>A0AAD8V5X8_9PEZI</name>
<feature type="signal peptide" evidence="12">
    <location>
        <begin position="1"/>
        <end position="25"/>
    </location>
</feature>
<dbReference type="EMBL" id="JAHLJV010000030">
    <property type="protein sequence ID" value="KAK1590583.1"/>
    <property type="molecule type" value="Genomic_DNA"/>
</dbReference>
<proteinExistence type="inferred from homology"/>
<evidence type="ECO:0000256" key="8">
    <source>
        <dbReference type="ARBA" id="ARBA00023136"/>
    </source>
</evidence>
<reference evidence="13" key="1">
    <citation type="submission" date="2021-06" db="EMBL/GenBank/DDBJ databases">
        <title>Comparative genomics, transcriptomics and evolutionary studies reveal genomic signatures of adaptation to plant cell wall in hemibiotrophic fungi.</title>
        <authorList>
            <consortium name="DOE Joint Genome Institute"/>
            <person name="Baroncelli R."/>
            <person name="Diaz J.F."/>
            <person name="Benocci T."/>
            <person name="Peng M."/>
            <person name="Battaglia E."/>
            <person name="Haridas S."/>
            <person name="Andreopoulos W."/>
            <person name="Labutti K."/>
            <person name="Pangilinan J."/>
            <person name="Floch G.L."/>
            <person name="Makela M.R."/>
            <person name="Henrissat B."/>
            <person name="Grigoriev I.V."/>
            <person name="Crouch J.A."/>
            <person name="De Vries R.P."/>
            <person name="Sukno S.A."/>
            <person name="Thon M.R."/>
        </authorList>
    </citation>
    <scope>NUCLEOTIDE SEQUENCE</scope>
    <source>
        <strain evidence="13">CBS 125086</strain>
    </source>
</reference>
<dbReference type="PANTHER" id="PTHR28012">
    <property type="entry name" value="NUCLEAR FUSION PROTEIN KAR5"/>
    <property type="match status" value="1"/>
</dbReference>
<evidence type="ECO:0000256" key="11">
    <source>
        <dbReference type="RuleBase" id="RU368082"/>
    </source>
</evidence>
<keyword evidence="9" id="KW-0325">Glycoprotein</keyword>
<dbReference type="GO" id="GO:0048288">
    <property type="term" value="P:nuclear membrane fusion involved in karyogamy"/>
    <property type="evidence" value="ECO:0007669"/>
    <property type="project" value="UniProtKB-UniRule"/>
</dbReference>
<accession>A0AAD8V5X8</accession>
<evidence type="ECO:0000313" key="14">
    <source>
        <dbReference type="Proteomes" id="UP001230504"/>
    </source>
</evidence>
<dbReference type="RefSeq" id="XP_060414065.1">
    <property type="nucleotide sequence ID" value="XM_060551561.1"/>
</dbReference>
<evidence type="ECO:0000256" key="5">
    <source>
        <dbReference type="ARBA" id="ARBA00022729"/>
    </source>
</evidence>
<evidence type="ECO:0000256" key="10">
    <source>
        <dbReference type="ARBA" id="ARBA00023242"/>
    </source>
</evidence>
<feature type="chain" id="PRO_5041972079" description="Nuclear membrane fusion protein Kar5" evidence="12">
    <location>
        <begin position="26"/>
        <end position="513"/>
    </location>
</feature>
<evidence type="ECO:0000256" key="1">
    <source>
        <dbReference type="ARBA" id="ARBA00003389"/>
    </source>
</evidence>
<evidence type="ECO:0008006" key="15">
    <source>
        <dbReference type="Google" id="ProtNLM"/>
    </source>
</evidence>
<comment type="similarity">
    <text evidence="2 11">Belongs to the KAR5 family.</text>
</comment>
<dbReference type="Proteomes" id="UP001230504">
    <property type="component" value="Unassembled WGS sequence"/>
</dbReference>
<dbReference type="PROSITE" id="PS51257">
    <property type="entry name" value="PROKAR_LIPOPROTEIN"/>
    <property type="match status" value="1"/>
</dbReference>
<protein>
    <recommendedName>
        <fullName evidence="15">Nuclear membrane fusion protein Kar5</fullName>
    </recommendedName>
</protein>
<evidence type="ECO:0000256" key="4">
    <source>
        <dbReference type="ARBA" id="ARBA00022692"/>
    </source>
</evidence>
<evidence type="ECO:0000256" key="3">
    <source>
        <dbReference type="ARBA" id="ARBA00022459"/>
    </source>
</evidence>
<keyword evidence="4" id="KW-0812">Transmembrane</keyword>
<keyword evidence="6 11" id="KW-0256">Endoplasmic reticulum</keyword>
<dbReference type="AlphaFoldDB" id="A0AAD8V5X8"/>
<dbReference type="Pfam" id="PF04163">
    <property type="entry name" value="Tht1"/>
    <property type="match status" value="1"/>
</dbReference>
<dbReference type="InterPro" id="IPR007292">
    <property type="entry name" value="Nuclear_fusion_Kar5"/>
</dbReference>
<keyword evidence="5 11" id="KW-0732">Signal</keyword>
<dbReference type="PANTHER" id="PTHR28012:SF1">
    <property type="entry name" value="NUCLEAR FUSION PROTEIN KAR5"/>
    <property type="match status" value="1"/>
</dbReference>
<evidence type="ECO:0000256" key="9">
    <source>
        <dbReference type="ARBA" id="ARBA00023180"/>
    </source>
</evidence>
<keyword evidence="7" id="KW-1133">Transmembrane helix</keyword>
<keyword evidence="10 11" id="KW-0539">Nucleus</keyword>
<keyword evidence="8" id="KW-0472">Membrane</keyword>
<evidence type="ECO:0000256" key="7">
    <source>
        <dbReference type="ARBA" id="ARBA00022989"/>
    </source>
</evidence>
<evidence type="ECO:0000256" key="6">
    <source>
        <dbReference type="ARBA" id="ARBA00022824"/>
    </source>
</evidence>
<dbReference type="GO" id="GO:0031965">
    <property type="term" value="C:nuclear membrane"/>
    <property type="evidence" value="ECO:0007669"/>
    <property type="project" value="UniProtKB-SubCell"/>
</dbReference>
<comment type="function">
    <text evidence="1 11">Required for nuclear membrane fusion during karyogamy.</text>
</comment>